<dbReference type="AlphaFoldDB" id="A0A6V8PGB8"/>
<organism evidence="1 2">
    <name type="scientific">Candidatus Hakubella thermalkaliphila</name>
    <dbReference type="NCBI Taxonomy" id="2754717"/>
    <lineage>
        <taxon>Bacteria</taxon>
        <taxon>Bacillati</taxon>
        <taxon>Actinomycetota</taxon>
        <taxon>Actinomycetota incertae sedis</taxon>
        <taxon>Candidatus Hakubellales</taxon>
        <taxon>Candidatus Hakubellaceae</taxon>
        <taxon>Candidatus Hakubella</taxon>
    </lineage>
</organism>
<feature type="non-terminal residue" evidence="1">
    <location>
        <position position="39"/>
    </location>
</feature>
<dbReference type="Proteomes" id="UP000588083">
    <property type="component" value="Unassembled WGS sequence"/>
</dbReference>
<proteinExistence type="predicted"/>
<keyword evidence="2" id="KW-1185">Reference proteome</keyword>
<dbReference type="EMBL" id="BLRZ01000293">
    <property type="protein sequence ID" value="GFP31383.1"/>
    <property type="molecule type" value="Genomic_DNA"/>
</dbReference>
<comment type="caution">
    <text evidence="1">The sequence shown here is derived from an EMBL/GenBank/DDBJ whole genome shotgun (WGS) entry which is preliminary data.</text>
</comment>
<evidence type="ECO:0000313" key="1">
    <source>
        <dbReference type="EMBL" id="GFP31383.1"/>
    </source>
</evidence>
<gene>
    <name evidence="1" type="ORF">HKBW3S34_02303</name>
</gene>
<reference evidence="1 2" key="1">
    <citation type="journal article" date="2020" name="Front. Microbiol.">
        <title>Single-cell genomics of novel Actinobacteria with the Wood-Ljungdahl pathway discovered in a serpentinizing system.</title>
        <authorList>
            <person name="Merino N."/>
            <person name="Kawai M."/>
            <person name="Boyd E.S."/>
            <person name="Colman D.R."/>
            <person name="McGlynn S.E."/>
            <person name="Nealson K.H."/>
            <person name="Kurokawa K."/>
            <person name="Hongoh Y."/>
        </authorList>
    </citation>
    <scope>NUCLEOTIDE SEQUENCE [LARGE SCALE GENOMIC DNA]</scope>
    <source>
        <strain evidence="1 2">S34</strain>
    </source>
</reference>
<accession>A0A6V8PGB8</accession>
<sequence>MVQIAASIMCADLCHFLDDVRALERNILCKFGGGYSLRN</sequence>
<protein>
    <submittedName>
        <fullName evidence="1">Uncharacterized protein</fullName>
    </submittedName>
</protein>
<name>A0A6V8PGB8_9ACTN</name>
<evidence type="ECO:0000313" key="2">
    <source>
        <dbReference type="Proteomes" id="UP000588083"/>
    </source>
</evidence>